<dbReference type="Proteomes" id="UP000450676">
    <property type="component" value="Unassembled WGS sequence"/>
</dbReference>
<keyword evidence="4" id="KW-1185">Reference proteome</keyword>
<feature type="region of interest" description="Disordered" evidence="1">
    <location>
        <begin position="126"/>
        <end position="146"/>
    </location>
</feature>
<protein>
    <recommendedName>
        <fullName evidence="5">DUF1311 domain-containing protein</fullName>
    </recommendedName>
</protein>
<dbReference type="RefSeq" id="WP_161073408.1">
    <property type="nucleotide sequence ID" value="NZ_WWCU01000019.1"/>
</dbReference>
<name>A0A7X4HDC8_9BURK</name>
<evidence type="ECO:0000313" key="4">
    <source>
        <dbReference type="Proteomes" id="UP000450676"/>
    </source>
</evidence>
<accession>A0A7X4HDC8</accession>
<evidence type="ECO:0000313" key="3">
    <source>
        <dbReference type="EMBL" id="MYN09105.1"/>
    </source>
</evidence>
<sequence>MKQLCAAFLLTLAAAAAVGAEIDPQQKSPCVQPNFPVRSTTLDSVRLVEKALREWRACFRIAAAQHQGVDDMVASSHDYQQVKARHEAWVKATVEHSNGQPYGKLAANRVERDFWENLMANRSYTAAKPPAPRQAEAAAHQPAGSN</sequence>
<evidence type="ECO:0008006" key="5">
    <source>
        <dbReference type="Google" id="ProtNLM"/>
    </source>
</evidence>
<evidence type="ECO:0000256" key="2">
    <source>
        <dbReference type="SAM" id="SignalP"/>
    </source>
</evidence>
<comment type="caution">
    <text evidence="3">The sequence shown here is derived from an EMBL/GenBank/DDBJ whole genome shotgun (WGS) entry which is preliminary data.</text>
</comment>
<feature type="chain" id="PRO_5031214496" description="DUF1311 domain-containing protein" evidence="2">
    <location>
        <begin position="20"/>
        <end position="146"/>
    </location>
</feature>
<dbReference type="AlphaFoldDB" id="A0A7X4HDC8"/>
<feature type="signal peptide" evidence="2">
    <location>
        <begin position="1"/>
        <end position="19"/>
    </location>
</feature>
<proteinExistence type="predicted"/>
<evidence type="ECO:0000256" key="1">
    <source>
        <dbReference type="SAM" id="MobiDB-lite"/>
    </source>
</evidence>
<gene>
    <name evidence="3" type="ORF">GTP77_17405</name>
</gene>
<dbReference type="EMBL" id="WWCU01000019">
    <property type="protein sequence ID" value="MYN09105.1"/>
    <property type="molecule type" value="Genomic_DNA"/>
</dbReference>
<keyword evidence="2" id="KW-0732">Signal</keyword>
<organism evidence="3 4">
    <name type="scientific">Pseudoduganella aquatica</name>
    <dbReference type="NCBI Taxonomy" id="2660641"/>
    <lineage>
        <taxon>Bacteria</taxon>
        <taxon>Pseudomonadati</taxon>
        <taxon>Pseudomonadota</taxon>
        <taxon>Betaproteobacteria</taxon>
        <taxon>Burkholderiales</taxon>
        <taxon>Oxalobacteraceae</taxon>
        <taxon>Telluria group</taxon>
        <taxon>Pseudoduganella</taxon>
    </lineage>
</organism>
<reference evidence="3 4" key="1">
    <citation type="submission" date="2019-12" db="EMBL/GenBank/DDBJ databases">
        <title>Novel species isolated from a subtropical stream in China.</title>
        <authorList>
            <person name="Lu H."/>
        </authorList>
    </citation>
    <scope>NUCLEOTIDE SEQUENCE [LARGE SCALE GENOMIC DNA]</scope>
    <source>
        <strain evidence="3 4">FT127W</strain>
    </source>
</reference>